<dbReference type="InterPro" id="IPR027417">
    <property type="entry name" value="P-loop_NTPase"/>
</dbReference>
<evidence type="ECO:0008006" key="2">
    <source>
        <dbReference type="Google" id="ProtNLM"/>
    </source>
</evidence>
<dbReference type="GO" id="GO:0005657">
    <property type="term" value="C:replication fork"/>
    <property type="evidence" value="ECO:0007669"/>
    <property type="project" value="TreeGrafter"/>
</dbReference>
<dbReference type="OrthoDB" id="6265497at2759"/>
<protein>
    <recommendedName>
        <fullName evidence="2">ATP-dependent DNA helicase</fullName>
    </recommendedName>
</protein>
<gene>
    <name evidence="1" type="ORF">OCBIM_22016394mg</name>
</gene>
<accession>A0A0L8FKC7</accession>
<dbReference type="EMBL" id="KQ429831">
    <property type="protein sequence ID" value="KOF65051.1"/>
    <property type="molecule type" value="Genomic_DNA"/>
</dbReference>
<dbReference type="AlphaFoldDB" id="A0A0L8FKC7"/>
<name>A0A0L8FKC7_OCTBM</name>
<organism evidence="1">
    <name type="scientific">Octopus bimaculoides</name>
    <name type="common">California two-spotted octopus</name>
    <dbReference type="NCBI Taxonomy" id="37653"/>
    <lineage>
        <taxon>Eukaryota</taxon>
        <taxon>Metazoa</taxon>
        <taxon>Spiralia</taxon>
        <taxon>Lophotrochozoa</taxon>
        <taxon>Mollusca</taxon>
        <taxon>Cephalopoda</taxon>
        <taxon>Coleoidea</taxon>
        <taxon>Octopodiformes</taxon>
        <taxon>Octopoda</taxon>
        <taxon>Incirrata</taxon>
        <taxon>Octopodidae</taxon>
        <taxon>Octopus</taxon>
    </lineage>
</organism>
<proteinExistence type="predicted"/>
<dbReference type="SUPFAM" id="SSF52540">
    <property type="entry name" value="P-loop containing nucleoside triphosphate hydrolases"/>
    <property type="match status" value="1"/>
</dbReference>
<evidence type="ECO:0000313" key="1">
    <source>
        <dbReference type="EMBL" id="KOF65051.1"/>
    </source>
</evidence>
<dbReference type="PANTHER" id="PTHR23274">
    <property type="entry name" value="DNA HELICASE-RELATED"/>
    <property type="match status" value="1"/>
</dbReference>
<sequence>MYEHHVWELYNLSRQKLCIGTTLIMHKLMRNCIEANILTGCGNGETVFIPHMPVIPSNVSFQFKQLQFPVPLSFAMGINKTQGQTLKVAALQLEEPCFSHSHVYVGISRVGSKAYLFAYTSQNKTKRHCL</sequence>
<dbReference type="PANTHER" id="PTHR23274:SF48">
    <property type="entry name" value="ATP-DEPENDENT DNA HELICASE"/>
    <property type="match status" value="1"/>
</dbReference>
<dbReference type="GO" id="GO:0006260">
    <property type="term" value="P:DNA replication"/>
    <property type="evidence" value="ECO:0007669"/>
    <property type="project" value="TreeGrafter"/>
</dbReference>
<reference evidence="1" key="1">
    <citation type="submission" date="2015-07" db="EMBL/GenBank/DDBJ databases">
        <title>MeaNS - Measles Nucleotide Surveillance Program.</title>
        <authorList>
            <person name="Tran T."/>
            <person name="Druce J."/>
        </authorList>
    </citation>
    <scope>NUCLEOTIDE SEQUENCE</scope>
    <source>
        <strain evidence="1">UCB-OBI-ISO-001</strain>
        <tissue evidence="1">Gonad</tissue>
    </source>
</reference>